<dbReference type="PANTHER" id="PTHR13780:SF36">
    <property type="entry name" value="CBS DOMAIN-CONTAINING PROTEIN"/>
    <property type="match status" value="1"/>
</dbReference>
<accession>A0A0B2VW36</accession>
<dbReference type="CDD" id="cd02205">
    <property type="entry name" value="CBS_pair_SF"/>
    <property type="match status" value="2"/>
</dbReference>
<keyword evidence="7" id="KW-0808">Transferase</keyword>
<feature type="domain" description="CBS" evidence="6">
    <location>
        <begin position="174"/>
        <end position="231"/>
    </location>
</feature>
<dbReference type="EMBL" id="JPKZ01000722">
    <property type="protein sequence ID" value="KHN85873.1"/>
    <property type="molecule type" value="Genomic_DNA"/>
</dbReference>
<gene>
    <name evidence="7" type="primary">PRKAG2</name>
    <name evidence="7" type="ORF">Tcan_11317</name>
</gene>
<dbReference type="OrthoDB" id="418595at2759"/>
<dbReference type="SUPFAM" id="SSF54631">
    <property type="entry name" value="CBS-domain pair"/>
    <property type="match status" value="2"/>
</dbReference>
<evidence type="ECO:0000256" key="5">
    <source>
        <dbReference type="PROSITE-ProRule" id="PRU00703"/>
    </source>
</evidence>
<keyword evidence="2" id="KW-0677">Repeat</keyword>
<dbReference type="InterPro" id="IPR050511">
    <property type="entry name" value="AMPK_gamma/SDS23_families"/>
</dbReference>
<organism evidence="7 8">
    <name type="scientific">Toxocara canis</name>
    <name type="common">Canine roundworm</name>
    <dbReference type="NCBI Taxonomy" id="6265"/>
    <lineage>
        <taxon>Eukaryota</taxon>
        <taxon>Metazoa</taxon>
        <taxon>Ecdysozoa</taxon>
        <taxon>Nematoda</taxon>
        <taxon>Chromadorea</taxon>
        <taxon>Rhabditida</taxon>
        <taxon>Spirurina</taxon>
        <taxon>Ascaridomorpha</taxon>
        <taxon>Ascaridoidea</taxon>
        <taxon>Toxocaridae</taxon>
        <taxon>Toxocara</taxon>
    </lineage>
</organism>
<dbReference type="AlphaFoldDB" id="A0A0B2VW36"/>
<dbReference type="PROSITE" id="PS51371">
    <property type="entry name" value="CBS"/>
    <property type="match status" value="3"/>
</dbReference>
<dbReference type="OMA" id="DCYELSP"/>
<evidence type="ECO:0000256" key="3">
    <source>
        <dbReference type="ARBA" id="ARBA00023122"/>
    </source>
</evidence>
<feature type="domain" description="CBS" evidence="6">
    <location>
        <begin position="247"/>
        <end position="305"/>
    </location>
</feature>
<dbReference type="InterPro" id="IPR000644">
    <property type="entry name" value="CBS_dom"/>
</dbReference>
<evidence type="ECO:0000256" key="4">
    <source>
        <dbReference type="ARBA" id="ARBA00025878"/>
    </source>
</evidence>
<keyword evidence="8" id="KW-1185">Reference proteome</keyword>
<dbReference type="STRING" id="6265.A0A0B2VW36"/>
<evidence type="ECO:0000256" key="1">
    <source>
        <dbReference type="ARBA" id="ARBA00006750"/>
    </source>
</evidence>
<reference evidence="7 8" key="1">
    <citation type="submission" date="2014-11" db="EMBL/GenBank/DDBJ databases">
        <title>Genetic blueprint of the zoonotic pathogen Toxocara canis.</title>
        <authorList>
            <person name="Zhu X.-Q."/>
            <person name="Korhonen P.K."/>
            <person name="Cai H."/>
            <person name="Young N.D."/>
            <person name="Nejsum P."/>
            <person name="von Samson-Himmelstjerna G."/>
            <person name="Boag P.R."/>
            <person name="Tan P."/>
            <person name="Li Q."/>
            <person name="Min J."/>
            <person name="Yang Y."/>
            <person name="Wang X."/>
            <person name="Fang X."/>
            <person name="Hall R.S."/>
            <person name="Hofmann A."/>
            <person name="Sternberg P.W."/>
            <person name="Jex A.R."/>
            <person name="Gasser R.B."/>
        </authorList>
    </citation>
    <scope>NUCLEOTIDE SEQUENCE [LARGE SCALE GENOMIC DNA]</scope>
    <source>
        <strain evidence="7">PN_DK_2014</strain>
    </source>
</reference>
<evidence type="ECO:0000256" key="2">
    <source>
        <dbReference type="ARBA" id="ARBA00022737"/>
    </source>
</evidence>
<comment type="subunit">
    <text evidence="4">AMPK is a heterotrimer of an alpha catalytic subunit (PRKAA1 or PRKAA2), a beta (PRKAB1 or PRKAB2) and a gamma non-catalytic subunits (PRKAG1, PRKAG2 or PRKAG3). Interacts with FNIP1 and FNIP2.</text>
</comment>
<dbReference type="Pfam" id="PF00571">
    <property type="entry name" value="CBS"/>
    <property type="match status" value="1"/>
</dbReference>
<sequence>MGRPRSESMGNTDKGKLLRNPINKNLIRVQIESCPVESVYDLREEDEGADVYNDSLAFRRPRSNSSDFLILRKTSRPLSVDVVGLVDDHADPYKQYMRVVDCYELAPHMGSIVIVDKRMKLEKAFRALNECGVGAALVWGEKERRCVSILTLTDFLIILLSETSTVVTTVADAISRNNLVTLNASCKLLLACEEFCSNRVHRIAILEPSGDVLYFLTIKRILQAIHKQNRSLHFALWLSCEIKNAGIGTWNNIRSVKAGDSLRTAAKMMLDYRISSVPIVDDELRPIDVICKADIATALTNAKDIKECFERYSTADVVAHRPPPVFLDETETVGSVLDWMLTQKNCRCMFIRSQTEGRLSAAISLSDFISYILFEKQQPATSTLPKS</sequence>
<evidence type="ECO:0000259" key="6">
    <source>
        <dbReference type="PROSITE" id="PS51371"/>
    </source>
</evidence>
<dbReference type="PANTHER" id="PTHR13780">
    <property type="entry name" value="AMP-ACTIVATED PROTEIN KINASE, GAMMA REGULATORY SUBUNIT"/>
    <property type="match status" value="1"/>
</dbReference>
<feature type="domain" description="CBS" evidence="6">
    <location>
        <begin position="320"/>
        <end position="378"/>
    </location>
</feature>
<name>A0A0B2VW36_TOXCA</name>
<evidence type="ECO:0000313" key="8">
    <source>
        <dbReference type="Proteomes" id="UP000031036"/>
    </source>
</evidence>
<comment type="caution">
    <text evidence="7">The sequence shown here is derived from an EMBL/GenBank/DDBJ whole genome shotgun (WGS) entry which is preliminary data.</text>
</comment>
<keyword evidence="7" id="KW-0418">Kinase</keyword>
<dbReference type="InterPro" id="IPR046342">
    <property type="entry name" value="CBS_dom_sf"/>
</dbReference>
<comment type="similarity">
    <text evidence="1">Belongs to the 5'-AMP-activated protein kinase gamma subunit family.</text>
</comment>
<evidence type="ECO:0000313" key="7">
    <source>
        <dbReference type="EMBL" id="KHN85873.1"/>
    </source>
</evidence>
<dbReference type="GO" id="GO:0016301">
    <property type="term" value="F:kinase activity"/>
    <property type="evidence" value="ECO:0007669"/>
    <property type="project" value="UniProtKB-KW"/>
</dbReference>
<dbReference type="Proteomes" id="UP000031036">
    <property type="component" value="Unassembled WGS sequence"/>
</dbReference>
<protein>
    <submittedName>
        <fullName evidence="7">5'-AMP-activated protein kinase subunit gamma-2</fullName>
    </submittedName>
</protein>
<dbReference type="Gene3D" id="3.10.580.10">
    <property type="entry name" value="CBS-domain"/>
    <property type="match status" value="2"/>
</dbReference>
<keyword evidence="3 5" id="KW-0129">CBS domain</keyword>
<dbReference type="SMART" id="SM00116">
    <property type="entry name" value="CBS"/>
    <property type="match status" value="4"/>
</dbReference>
<proteinExistence type="inferred from homology"/>